<dbReference type="PRINTS" id="PR00081">
    <property type="entry name" value="GDHRDH"/>
</dbReference>
<proteinExistence type="inferred from homology"/>
<gene>
    <name evidence="3" type="ORF">NZ698_16040</name>
</gene>
<name>A0ABT2WBN7_9FLAO</name>
<dbReference type="InterPro" id="IPR002347">
    <property type="entry name" value="SDR_fam"/>
</dbReference>
<dbReference type="Proteomes" id="UP001208649">
    <property type="component" value="Unassembled WGS sequence"/>
</dbReference>
<evidence type="ECO:0000256" key="1">
    <source>
        <dbReference type="ARBA" id="ARBA00006484"/>
    </source>
</evidence>
<dbReference type="PROSITE" id="PS00061">
    <property type="entry name" value="ADH_SHORT"/>
    <property type="match status" value="1"/>
</dbReference>
<dbReference type="RefSeq" id="WP_263004213.1">
    <property type="nucleotide sequence ID" value="NZ_JAOTEM010000004.1"/>
</dbReference>
<sequence length="226" mass="24988">MIIITSASRGIGKFLFEKFKSEGKEVIGFYNTTLPEGNSDGYYKINITKEEEVIAFFDQHKDSLKDIILLNTAGISYNSFGHKANFDNWKQVFEVNLLGTFNMIRLSLPKMREDNYGRIINFSSVVAQKGIPGTSAYASSKAALWGMSKALAVENGNKNVTINNINLGYFNIGMIEQVPGDYLENLIQSIPAKRLGTPEEILSTVNFIISTAYFNGSSIDLNGGLV</sequence>
<evidence type="ECO:0000313" key="4">
    <source>
        <dbReference type="Proteomes" id="UP001208649"/>
    </source>
</evidence>
<comment type="caution">
    <text evidence="3">The sequence shown here is derived from an EMBL/GenBank/DDBJ whole genome shotgun (WGS) entry which is preliminary data.</text>
</comment>
<keyword evidence="4" id="KW-1185">Reference proteome</keyword>
<dbReference type="InterPro" id="IPR036291">
    <property type="entry name" value="NAD(P)-bd_dom_sf"/>
</dbReference>
<dbReference type="PANTHER" id="PTHR42879">
    <property type="entry name" value="3-OXOACYL-(ACYL-CARRIER-PROTEIN) REDUCTASE"/>
    <property type="match status" value="1"/>
</dbReference>
<evidence type="ECO:0000313" key="3">
    <source>
        <dbReference type="EMBL" id="MCU7618707.1"/>
    </source>
</evidence>
<dbReference type="Gene3D" id="3.40.50.720">
    <property type="entry name" value="NAD(P)-binding Rossmann-like Domain"/>
    <property type="match status" value="1"/>
</dbReference>
<dbReference type="PRINTS" id="PR00080">
    <property type="entry name" value="SDRFAMILY"/>
</dbReference>
<organism evidence="3 4">
    <name type="scientific">Chryseobacterium edaphi</name>
    <dbReference type="NCBI Taxonomy" id="2976532"/>
    <lineage>
        <taxon>Bacteria</taxon>
        <taxon>Pseudomonadati</taxon>
        <taxon>Bacteroidota</taxon>
        <taxon>Flavobacteriia</taxon>
        <taxon>Flavobacteriales</taxon>
        <taxon>Weeksellaceae</taxon>
        <taxon>Chryseobacterium group</taxon>
        <taxon>Chryseobacterium</taxon>
    </lineage>
</organism>
<evidence type="ECO:0000256" key="2">
    <source>
        <dbReference type="RuleBase" id="RU000363"/>
    </source>
</evidence>
<protein>
    <submittedName>
        <fullName evidence="3">SDR family oxidoreductase</fullName>
    </submittedName>
</protein>
<comment type="similarity">
    <text evidence="1 2">Belongs to the short-chain dehydrogenases/reductases (SDR) family.</text>
</comment>
<accession>A0ABT2WBN7</accession>
<dbReference type="CDD" id="cd05233">
    <property type="entry name" value="SDR_c"/>
    <property type="match status" value="1"/>
</dbReference>
<reference evidence="4" key="1">
    <citation type="submission" date="2023-07" db="EMBL/GenBank/DDBJ databases">
        <title>Chryseobacterium sp. strain PBS4-4 Genome sequencing and assembly.</title>
        <authorList>
            <person name="Jung Y."/>
        </authorList>
    </citation>
    <scope>NUCLEOTIDE SEQUENCE [LARGE SCALE GENOMIC DNA]</scope>
    <source>
        <strain evidence="4">PBS4-4</strain>
    </source>
</reference>
<dbReference type="InterPro" id="IPR020904">
    <property type="entry name" value="Sc_DH/Rdtase_CS"/>
</dbReference>
<dbReference type="SUPFAM" id="SSF51735">
    <property type="entry name" value="NAD(P)-binding Rossmann-fold domains"/>
    <property type="match status" value="1"/>
</dbReference>
<dbReference type="InterPro" id="IPR050259">
    <property type="entry name" value="SDR"/>
</dbReference>
<dbReference type="PANTHER" id="PTHR42879:SF2">
    <property type="entry name" value="3-OXOACYL-[ACYL-CARRIER-PROTEIN] REDUCTASE FABG"/>
    <property type="match status" value="1"/>
</dbReference>
<dbReference type="EMBL" id="JAOTEM010000004">
    <property type="protein sequence ID" value="MCU7618707.1"/>
    <property type="molecule type" value="Genomic_DNA"/>
</dbReference>
<dbReference type="Pfam" id="PF00106">
    <property type="entry name" value="adh_short"/>
    <property type="match status" value="1"/>
</dbReference>